<gene>
    <name evidence="1" type="ORF">HPB50_013457</name>
</gene>
<name>A0ACB7S8L4_HYAAI</name>
<comment type="caution">
    <text evidence="1">The sequence shown here is derived from an EMBL/GenBank/DDBJ whole genome shotgun (WGS) entry which is preliminary data.</text>
</comment>
<accession>A0ACB7S8L4</accession>
<evidence type="ECO:0000313" key="1">
    <source>
        <dbReference type="EMBL" id="KAH6930417.1"/>
    </source>
</evidence>
<reference evidence="1" key="1">
    <citation type="submission" date="2020-05" db="EMBL/GenBank/DDBJ databases">
        <title>Large-scale comparative analyses of tick genomes elucidate their genetic diversity and vector capacities.</title>
        <authorList>
            <person name="Jia N."/>
            <person name="Wang J."/>
            <person name="Shi W."/>
            <person name="Du L."/>
            <person name="Sun Y."/>
            <person name="Zhan W."/>
            <person name="Jiang J."/>
            <person name="Wang Q."/>
            <person name="Zhang B."/>
            <person name="Ji P."/>
            <person name="Sakyi L.B."/>
            <person name="Cui X."/>
            <person name="Yuan T."/>
            <person name="Jiang B."/>
            <person name="Yang W."/>
            <person name="Lam T.T.-Y."/>
            <person name="Chang Q."/>
            <person name="Ding S."/>
            <person name="Wang X."/>
            <person name="Zhu J."/>
            <person name="Ruan X."/>
            <person name="Zhao L."/>
            <person name="Wei J."/>
            <person name="Que T."/>
            <person name="Du C."/>
            <person name="Cheng J."/>
            <person name="Dai P."/>
            <person name="Han X."/>
            <person name="Huang E."/>
            <person name="Gao Y."/>
            <person name="Liu J."/>
            <person name="Shao H."/>
            <person name="Ye R."/>
            <person name="Li L."/>
            <person name="Wei W."/>
            <person name="Wang X."/>
            <person name="Wang C."/>
            <person name="Yang T."/>
            <person name="Huo Q."/>
            <person name="Li W."/>
            <person name="Guo W."/>
            <person name="Chen H."/>
            <person name="Zhou L."/>
            <person name="Ni X."/>
            <person name="Tian J."/>
            <person name="Zhou Y."/>
            <person name="Sheng Y."/>
            <person name="Liu T."/>
            <person name="Pan Y."/>
            <person name="Xia L."/>
            <person name="Li J."/>
            <person name="Zhao F."/>
            <person name="Cao W."/>
        </authorList>
    </citation>
    <scope>NUCLEOTIDE SEQUENCE</scope>
    <source>
        <strain evidence="1">Hyas-2018</strain>
    </source>
</reference>
<dbReference type="EMBL" id="CM023485">
    <property type="protein sequence ID" value="KAH6930417.1"/>
    <property type="molecule type" value="Genomic_DNA"/>
</dbReference>
<organism evidence="1 2">
    <name type="scientific">Hyalomma asiaticum</name>
    <name type="common">Tick</name>
    <dbReference type="NCBI Taxonomy" id="266040"/>
    <lineage>
        <taxon>Eukaryota</taxon>
        <taxon>Metazoa</taxon>
        <taxon>Ecdysozoa</taxon>
        <taxon>Arthropoda</taxon>
        <taxon>Chelicerata</taxon>
        <taxon>Arachnida</taxon>
        <taxon>Acari</taxon>
        <taxon>Parasitiformes</taxon>
        <taxon>Ixodida</taxon>
        <taxon>Ixodoidea</taxon>
        <taxon>Ixodidae</taxon>
        <taxon>Hyalomminae</taxon>
        <taxon>Hyalomma</taxon>
    </lineage>
</organism>
<sequence length="172" mass="20129">MQARLAWSNKHVAMSPHIILKEREERRQRREKLLLLSAARQRCLAKSEAEVVVAESQRGPPTEDYEESDLETPHPRTSPEVAAETQDMRLHSTRFRDYCDHVPSAEINNITRTLLTDLVFFQERLYQKDPIKARYKRRLVYGLKEVRKYLLLNKLKCIIFAPDIEEVKAAGN</sequence>
<evidence type="ECO:0000313" key="2">
    <source>
        <dbReference type="Proteomes" id="UP000821845"/>
    </source>
</evidence>
<proteinExistence type="predicted"/>
<dbReference type="Proteomes" id="UP000821845">
    <property type="component" value="Chromosome 5"/>
</dbReference>
<protein>
    <submittedName>
        <fullName evidence="1">Uncharacterized protein</fullName>
    </submittedName>
</protein>
<keyword evidence="2" id="KW-1185">Reference proteome</keyword>